<proteinExistence type="predicted"/>
<dbReference type="InterPro" id="IPR036390">
    <property type="entry name" value="WH_DNA-bd_sf"/>
</dbReference>
<keyword evidence="6" id="KW-1185">Reference proteome</keyword>
<dbReference type="Pfam" id="PF01037">
    <property type="entry name" value="AsnC_trans_reg"/>
    <property type="match status" value="1"/>
</dbReference>
<keyword evidence="2" id="KW-0238">DNA-binding</keyword>
<dbReference type="CDD" id="cd00090">
    <property type="entry name" value="HTH_ARSR"/>
    <property type="match status" value="1"/>
</dbReference>
<reference evidence="5 6" key="1">
    <citation type="submission" date="2023-06" db="EMBL/GenBank/DDBJ databases">
        <title>Actinomycetospora Odt1-22.</title>
        <authorList>
            <person name="Supong K."/>
        </authorList>
    </citation>
    <scope>NUCLEOTIDE SEQUENCE [LARGE SCALE GENOMIC DNA]</scope>
    <source>
        <strain evidence="5 6">Odt1-22</strain>
    </source>
</reference>
<dbReference type="InterPro" id="IPR011008">
    <property type="entry name" value="Dimeric_a/b-barrel"/>
</dbReference>
<accession>A0ABT7M4A6</accession>
<evidence type="ECO:0000259" key="4">
    <source>
        <dbReference type="PROSITE" id="PS50956"/>
    </source>
</evidence>
<dbReference type="Proteomes" id="UP001231924">
    <property type="component" value="Unassembled WGS sequence"/>
</dbReference>
<dbReference type="Gene3D" id="3.30.70.920">
    <property type="match status" value="1"/>
</dbReference>
<dbReference type="InterPro" id="IPR019887">
    <property type="entry name" value="Tscrpt_reg_AsnC/Lrp_C"/>
</dbReference>
<dbReference type="PRINTS" id="PR00033">
    <property type="entry name" value="HTHASNC"/>
</dbReference>
<dbReference type="SMART" id="SM00344">
    <property type="entry name" value="HTH_ASNC"/>
    <property type="match status" value="1"/>
</dbReference>
<evidence type="ECO:0000313" key="5">
    <source>
        <dbReference type="EMBL" id="MDL5155513.1"/>
    </source>
</evidence>
<organism evidence="5 6">
    <name type="scientific">Actinomycetospora termitidis</name>
    <dbReference type="NCBI Taxonomy" id="3053470"/>
    <lineage>
        <taxon>Bacteria</taxon>
        <taxon>Bacillati</taxon>
        <taxon>Actinomycetota</taxon>
        <taxon>Actinomycetes</taxon>
        <taxon>Pseudonocardiales</taxon>
        <taxon>Pseudonocardiaceae</taxon>
        <taxon>Actinomycetospora</taxon>
    </lineage>
</organism>
<dbReference type="InterPro" id="IPR000485">
    <property type="entry name" value="AsnC-type_HTH_dom"/>
</dbReference>
<evidence type="ECO:0000313" key="6">
    <source>
        <dbReference type="Proteomes" id="UP001231924"/>
    </source>
</evidence>
<name>A0ABT7M4A6_9PSEU</name>
<sequence>MPEEEFDKIDRTILTILQREGRIANVELAERVSLSPSSCLRRTRALEAAGLISGYRAELDRTRAGLGMTVFISLRVDQHSRRTSRAIEDALTAIPAVIACHVVSGDADFLVEAVVPDFAAYESMLLDQVLAVDAVTDARSTFAIRTVLSRGPLPVDRVR</sequence>
<keyword evidence="3" id="KW-0804">Transcription</keyword>
<dbReference type="PANTHER" id="PTHR30154">
    <property type="entry name" value="LEUCINE-RESPONSIVE REGULATORY PROTEIN"/>
    <property type="match status" value="1"/>
</dbReference>
<dbReference type="PANTHER" id="PTHR30154:SF34">
    <property type="entry name" value="TRANSCRIPTIONAL REGULATOR AZLB"/>
    <property type="match status" value="1"/>
</dbReference>
<dbReference type="EMBL" id="JASVWF010000001">
    <property type="protein sequence ID" value="MDL5155513.1"/>
    <property type="molecule type" value="Genomic_DNA"/>
</dbReference>
<dbReference type="SUPFAM" id="SSF46785">
    <property type="entry name" value="Winged helix' DNA-binding domain"/>
    <property type="match status" value="1"/>
</dbReference>
<dbReference type="Gene3D" id="1.10.10.10">
    <property type="entry name" value="Winged helix-like DNA-binding domain superfamily/Winged helix DNA-binding domain"/>
    <property type="match status" value="1"/>
</dbReference>
<dbReference type="Pfam" id="PF13412">
    <property type="entry name" value="HTH_24"/>
    <property type="match status" value="1"/>
</dbReference>
<dbReference type="PROSITE" id="PS50956">
    <property type="entry name" value="HTH_ASNC_2"/>
    <property type="match status" value="1"/>
</dbReference>
<feature type="domain" description="HTH asnC-type" evidence="4">
    <location>
        <begin position="6"/>
        <end position="67"/>
    </location>
</feature>
<evidence type="ECO:0000256" key="3">
    <source>
        <dbReference type="ARBA" id="ARBA00023163"/>
    </source>
</evidence>
<gene>
    <name evidence="5" type="ORF">QRT03_06085</name>
</gene>
<dbReference type="InterPro" id="IPR011991">
    <property type="entry name" value="ArsR-like_HTH"/>
</dbReference>
<dbReference type="RefSeq" id="WP_286051595.1">
    <property type="nucleotide sequence ID" value="NZ_JASVWF010000001.1"/>
</dbReference>
<dbReference type="InterPro" id="IPR036388">
    <property type="entry name" value="WH-like_DNA-bd_sf"/>
</dbReference>
<comment type="caution">
    <text evidence="5">The sequence shown here is derived from an EMBL/GenBank/DDBJ whole genome shotgun (WGS) entry which is preliminary data.</text>
</comment>
<evidence type="ECO:0000256" key="2">
    <source>
        <dbReference type="ARBA" id="ARBA00023125"/>
    </source>
</evidence>
<dbReference type="InterPro" id="IPR019888">
    <property type="entry name" value="Tscrpt_reg_AsnC-like"/>
</dbReference>
<dbReference type="SUPFAM" id="SSF54909">
    <property type="entry name" value="Dimeric alpha+beta barrel"/>
    <property type="match status" value="1"/>
</dbReference>
<keyword evidence="1" id="KW-0805">Transcription regulation</keyword>
<protein>
    <submittedName>
        <fullName evidence="5">Lrp/AsnC family transcriptional regulator</fullName>
    </submittedName>
</protein>
<evidence type="ECO:0000256" key="1">
    <source>
        <dbReference type="ARBA" id="ARBA00023015"/>
    </source>
</evidence>